<organism evidence="6 7">
    <name type="scientific">Hungatella hathewayi</name>
    <dbReference type="NCBI Taxonomy" id="154046"/>
    <lineage>
        <taxon>Bacteria</taxon>
        <taxon>Bacillati</taxon>
        <taxon>Bacillota</taxon>
        <taxon>Clostridia</taxon>
        <taxon>Lachnospirales</taxon>
        <taxon>Lachnospiraceae</taxon>
        <taxon>Hungatella</taxon>
    </lineage>
</organism>
<feature type="coiled-coil region" evidence="4">
    <location>
        <begin position="109"/>
        <end position="136"/>
    </location>
</feature>
<gene>
    <name evidence="6" type="ORF">GNE07_03480</name>
</gene>
<comment type="caution">
    <text evidence="6">The sequence shown here is derived from an EMBL/GenBank/DDBJ whole genome shotgun (WGS) entry which is preliminary data.</text>
</comment>
<proteinExistence type="predicted"/>
<dbReference type="InterPro" id="IPR009057">
    <property type="entry name" value="Homeodomain-like_sf"/>
</dbReference>
<dbReference type="Proteomes" id="UP000434223">
    <property type="component" value="Unassembled WGS sequence"/>
</dbReference>
<protein>
    <submittedName>
        <fullName evidence="6">Helix-turn-helix domain-containing protein</fullName>
    </submittedName>
</protein>
<name>A0AAW9WAZ1_9FIRM</name>
<dbReference type="Gene3D" id="2.60.120.10">
    <property type="entry name" value="Jelly Rolls"/>
    <property type="match status" value="1"/>
</dbReference>
<evidence type="ECO:0000256" key="4">
    <source>
        <dbReference type="SAM" id="Coils"/>
    </source>
</evidence>
<dbReference type="RefSeq" id="WP_155560699.1">
    <property type="nucleotide sequence ID" value="NZ_CAXSXZ010000006.1"/>
</dbReference>
<dbReference type="PANTHER" id="PTHR43280:SF2">
    <property type="entry name" value="HTH-TYPE TRANSCRIPTIONAL REGULATOR EXSA"/>
    <property type="match status" value="1"/>
</dbReference>
<feature type="domain" description="HTH araC/xylS-type" evidence="5">
    <location>
        <begin position="183"/>
        <end position="281"/>
    </location>
</feature>
<dbReference type="InterPro" id="IPR011051">
    <property type="entry name" value="RmlC_Cupin_sf"/>
</dbReference>
<dbReference type="InterPro" id="IPR018060">
    <property type="entry name" value="HTH_AraC"/>
</dbReference>
<evidence type="ECO:0000313" key="7">
    <source>
        <dbReference type="Proteomes" id="UP000434223"/>
    </source>
</evidence>
<dbReference type="GO" id="GO:0003700">
    <property type="term" value="F:DNA-binding transcription factor activity"/>
    <property type="evidence" value="ECO:0007669"/>
    <property type="project" value="InterPro"/>
</dbReference>
<evidence type="ECO:0000256" key="1">
    <source>
        <dbReference type="ARBA" id="ARBA00023015"/>
    </source>
</evidence>
<evidence type="ECO:0000313" key="6">
    <source>
        <dbReference type="EMBL" id="MUB62137.1"/>
    </source>
</evidence>
<dbReference type="PANTHER" id="PTHR43280">
    <property type="entry name" value="ARAC-FAMILY TRANSCRIPTIONAL REGULATOR"/>
    <property type="match status" value="1"/>
</dbReference>
<dbReference type="EMBL" id="WNME01000002">
    <property type="protein sequence ID" value="MUB62137.1"/>
    <property type="molecule type" value="Genomic_DNA"/>
</dbReference>
<dbReference type="SUPFAM" id="SSF46689">
    <property type="entry name" value="Homeodomain-like"/>
    <property type="match status" value="2"/>
</dbReference>
<keyword evidence="1" id="KW-0805">Transcription regulation</keyword>
<dbReference type="Gene3D" id="1.10.10.60">
    <property type="entry name" value="Homeodomain-like"/>
    <property type="match status" value="2"/>
</dbReference>
<sequence length="306" mass="35905">MDLFYHETFTQNEQMPMQLRLHRGQINYMILEHWHRSIEIDYLLDCEADFYINGKKKQVAAGSITLINSGDIHALEPREVPVDTEEEDKIHGISLFISYEFLKKICPEIDQITFELEGQEERLKELKEVFNSLIRLELAPPEEYGYLKKNAMLHSLMYLLLTYFKEPKNQSSVKSQKYIDRLRVVLDYVEENYREPLTLQGVADHFSVSMEYLARILKKYTGNTFKTHLNQVRVSKAFRDLLETDYSVLEIAMRNGFSDTRSLINVFRDTYGMTPSQYRKKNARREAAKEAASAEYPPHIRVVDAP</sequence>
<dbReference type="SMART" id="SM00342">
    <property type="entry name" value="HTH_ARAC"/>
    <property type="match status" value="1"/>
</dbReference>
<evidence type="ECO:0000259" key="5">
    <source>
        <dbReference type="PROSITE" id="PS01124"/>
    </source>
</evidence>
<dbReference type="GO" id="GO:0043565">
    <property type="term" value="F:sequence-specific DNA binding"/>
    <property type="evidence" value="ECO:0007669"/>
    <property type="project" value="InterPro"/>
</dbReference>
<reference evidence="6 7" key="1">
    <citation type="submission" date="2019-09" db="EMBL/GenBank/DDBJ databases">
        <title>Draft genome sequencing of Hungatella hathewayi 123Y-2.</title>
        <authorList>
            <person name="Lv Q."/>
            <person name="Li S."/>
        </authorList>
    </citation>
    <scope>NUCLEOTIDE SEQUENCE [LARGE SCALE GENOMIC DNA]</scope>
    <source>
        <strain evidence="6 7">123Y-2</strain>
    </source>
</reference>
<dbReference type="InterPro" id="IPR014710">
    <property type="entry name" value="RmlC-like_jellyroll"/>
</dbReference>
<dbReference type="PROSITE" id="PS01124">
    <property type="entry name" value="HTH_ARAC_FAMILY_2"/>
    <property type="match status" value="1"/>
</dbReference>
<keyword evidence="3" id="KW-0804">Transcription</keyword>
<dbReference type="InterPro" id="IPR003313">
    <property type="entry name" value="AraC-bd"/>
</dbReference>
<dbReference type="SUPFAM" id="SSF51182">
    <property type="entry name" value="RmlC-like cupins"/>
    <property type="match status" value="1"/>
</dbReference>
<dbReference type="Pfam" id="PF02311">
    <property type="entry name" value="AraC_binding"/>
    <property type="match status" value="1"/>
</dbReference>
<dbReference type="AlphaFoldDB" id="A0AAW9WAZ1"/>
<evidence type="ECO:0000256" key="3">
    <source>
        <dbReference type="ARBA" id="ARBA00023163"/>
    </source>
</evidence>
<evidence type="ECO:0000256" key="2">
    <source>
        <dbReference type="ARBA" id="ARBA00023125"/>
    </source>
</evidence>
<keyword evidence="4" id="KW-0175">Coiled coil</keyword>
<keyword evidence="2" id="KW-0238">DNA-binding</keyword>
<dbReference type="Pfam" id="PF12833">
    <property type="entry name" value="HTH_18"/>
    <property type="match status" value="1"/>
</dbReference>
<accession>A0AAW9WAZ1</accession>